<dbReference type="Proteomes" id="UP000008068">
    <property type="component" value="Unassembled WGS sequence"/>
</dbReference>
<evidence type="ECO:0000313" key="2">
    <source>
        <dbReference type="Proteomes" id="UP000008068"/>
    </source>
</evidence>
<organism evidence="2">
    <name type="scientific">Caenorhabditis brenneri</name>
    <name type="common">Nematode worm</name>
    <dbReference type="NCBI Taxonomy" id="135651"/>
    <lineage>
        <taxon>Eukaryota</taxon>
        <taxon>Metazoa</taxon>
        <taxon>Ecdysozoa</taxon>
        <taxon>Nematoda</taxon>
        <taxon>Chromadorea</taxon>
        <taxon>Rhabditida</taxon>
        <taxon>Rhabditina</taxon>
        <taxon>Rhabditomorpha</taxon>
        <taxon>Rhabditoidea</taxon>
        <taxon>Rhabditidae</taxon>
        <taxon>Peloderinae</taxon>
        <taxon>Caenorhabditis</taxon>
    </lineage>
</organism>
<accession>G0NFA1</accession>
<keyword evidence="2" id="KW-1185">Reference proteome</keyword>
<dbReference type="HOGENOM" id="CLU_532345_0_0_1"/>
<evidence type="ECO:0008006" key="3">
    <source>
        <dbReference type="Google" id="ProtNLM"/>
    </source>
</evidence>
<dbReference type="SUPFAM" id="SSF54695">
    <property type="entry name" value="POZ domain"/>
    <property type="match status" value="1"/>
</dbReference>
<dbReference type="InterPro" id="IPR011333">
    <property type="entry name" value="SKP1/BTB/POZ_sf"/>
</dbReference>
<dbReference type="AlphaFoldDB" id="G0NFA1"/>
<sequence length="512" mass="59465">MTFQTVTFQKIPVFDRSGDISAPFVTKIQGMDWKTEIYSDTSALGTTYLNIRYKCEDFHGQDGCLVFLNVNRRLSSHFFCMNNSIHNIRYVFCGVELEPEDAEDWQQPPRQFPKLKFVESPKQPALDDFHKYYPVIFMTTTHLPLSAYHPVSRIYMHQPTAATHLGELPFEFHPTFYAMLNGDVGRIVEDFKNKSELELREIRDVLGYYYHEVPNGFIDDNLVKLELITHQYGFKKSVSTSEMFSWKYRNLEVFKTVVPPHGIDLPEWEFSSTKFVRTRREVAMYSEIGSEYQGQHFTLIVTVFKSTYNSKEYLSFGVLMVTPFMEDKFWCKIDLCSPIGNISTRVQRCLKLGQNTMVVPTLCEYSDKMEKLFALKMEITLKKIQLEAVPRRIVFPGTCDFQIKSGLKFMTVNKDILIERLGFFKRCLSSARFGQDKTDVEVTGEEWVGLYHVMDALYHGSKTLSVESFFQFGAAVDMFHNEELFNAWEKCGVMSKVPAIRKAVHDQYKANN</sequence>
<dbReference type="InParanoid" id="G0NFA1"/>
<dbReference type="eggNOG" id="ENOG502TJPI">
    <property type="taxonomic scope" value="Eukaryota"/>
</dbReference>
<name>G0NFA1_CAEBE</name>
<evidence type="ECO:0000313" key="1">
    <source>
        <dbReference type="EMBL" id="EGT59234.1"/>
    </source>
</evidence>
<reference evidence="2" key="1">
    <citation type="submission" date="2011-07" db="EMBL/GenBank/DDBJ databases">
        <authorList>
            <consortium name="Caenorhabditis brenneri Sequencing and Analysis Consortium"/>
            <person name="Wilson R.K."/>
        </authorList>
    </citation>
    <scope>NUCLEOTIDE SEQUENCE [LARGE SCALE GENOMIC DNA]</scope>
    <source>
        <strain evidence="2">PB2801</strain>
    </source>
</reference>
<gene>
    <name evidence="1" type="ORF">CAEBREN_15902</name>
</gene>
<proteinExistence type="predicted"/>
<dbReference type="EMBL" id="GL379875">
    <property type="protein sequence ID" value="EGT59234.1"/>
    <property type="molecule type" value="Genomic_DNA"/>
</dbReference>
<protein>
    <recommendedName>
        <fullName evidence="3">BTB domain-containing protein</fullName>
    </recommendedName>
</protein>